<sequence>MKRSPRTFEEQTECIINTLLTDLLSPRVGVTNRNLCGVDEPDSGEASSFDEAVIVGRLRMIGDQFKSEIETSAGNVIAATTGGQAGAVLQHTVHSLCQAWCTQDSSLAYEKAFLGVSVKLLECVARVAPEVVKQVAVTVIDTINRNRAICEFIQGLGGWKRKFMQEETWKFFLEQPSCSDQNVTCTGWLSETVFFTKQIANMDQRKILQKFLDEAQNKNINKEKFANEFLKLKKQSTKLKADRTYPTAVAQKPKNIKKNRYKDILPYDHSRVELSLITSDEDSSYINANFIKGVYAPKAYIATQGPLPTTLLDFWRMIWEYSVLIIVMACMEFEMGKVSHFLVLVDLKEAEKRKSDYIIRTLKAKFNSETRTIYQFHYKNWPDHDVPSSIDPILELIWDVRCYQEDDSIPICIHCSAGCGRTGVICAIDYIWMLLKDGIIPENFSVFSLIQEMRTQRPSLVQTPEQYELVYSAVLELFKRHMDIIGDKQSGRKIPAKYSIPEQNSTPQADSCSSNLPKSTIQEAKMMNQQSKQKLKMENAETSSLNFRTSKINAKEELVLHPAKSSPSFDFLELNYSCNKNVDITKKWQAKTLSTVGEPLQKHKSLDFGSILLGACPNSQSLNAASTRFNSKGPITRTKSTPFELIQQSKTEELDIKENFSCLESRPHDSYLVEFQAEKVMYVSAEELNYSLPSDSNHQMCDASNGQHHGSSALSVYSCMSLTEDPYFSSLLPSSADSKMSLDLPEKQDGTAFPHSSLPASSTTFFSYYNSSDTAALNPLTNFSSRMNRQTAIVATSTKIDDEVPPPLPERTPESFIVVEEAGDLKHKDKQENGEGTGGMPPMMKAPKRETSDENGKTQRADDFVLKKIKKKKKKKHREDMRGRRLKMYNKEVQTVCAGLTRISKEILNQGQINSTSGVNKESFRYLKDEQLCRLNLGMQEYRVPQGVQTPFMTHQEHSIRRNFLKTGTKFSNFIHEEHQSNGGALVLHAYMDELSFLSPMEMERFSEEFLALTFSENEKNAAYYALAIVHGAAAYLPDFLDYFAFNFPNTPVKMEILGKKDIETTTISNFHTQVNRTYCCGTYRAGPMRQISLVGAVDEEVGDYFPEFLDMLEESPFLKMTLPWGTLSSLRLQCRSQSDDGPIMWVRPGEQMIPTADMPKSPFKRRSLDDLVKNEKMRTSENQNELFMRMAPTFMGKIDGDCCTLDDMFVSKTDERECLGEGEQNQRKKAIAEHQHLAAQVEKWIV</sequence>
<dbReference type="GO" id="GO:0050868">
    <property type="term" value="P:negative regulation of T cell activation"/>
    <property type="evidence" value="ECO:0007669"/>
    <property type="project" value="TreeGrafter"/>
</dbReference>
<dbReference type="GO" id="GO:0042981">
    <property type="term" value="P:regulation of apoptotic process"/>
    <property type="evidence" value="ECO:0007669"/>
    <property type="project" value="InterPro"/>
</dbReference>
<dbReference type="Proteomes" id="UP000028990">
    <property type="component" value="Unassembled WGS sequence"/>
</dbReference>
<evidence type="ECO:0000256" key="7">
    <source>
        <dbReference type="ARBA" id="ARBA00034734"/>
    </source>
</evidence>
<gene>
    <name evidence="12" type="ORF">H920_08276</name>
</gene>
<evidence type="ECO:0000259" key="11">
    <source>
        <dbReference type="PROSITE" id="PS50056"/>
    </source>
</evidence>
<evidence type="ECO:0000313" key="12">
    <source>
        <dbReference type="EMBL" id="KFO30347.1"/>
    </source>
</evidence>
<dbReference type="InterPro" id="IPR047170">
    <property type="entry name" value="PTN12/18/22"/>
</dbReference>
<dbReference type="InterPro" id="IPR000242">
    <property type="entry name" value="PTP_cat"/>
</dbReference>
<dbReference type="Pfam" id="PF00102">
    <property type="entry name" value="Y_phosphatase"/>
    <property type="match status" value="1"/>
</dbReference>
<evidence type="ECO:0000256" key="6">
    <source>
        <dbReference type="ARBA" id="ARBA00022912"/>
    </source>
</evidence>
<feature type="domain" description="Tyrosine-protein phosphatase" evidence="10">
    <location>
        <begin position="225"/>
        <end position="477"/>
    </location>
</feature>
<organism evidence="12 13">
    <name type="scientific">Fukomys damarensis</name>
    <name type="common">Damaraland mole rat</name>
    <name type="synonym">Cryptomys damarensis</name>
    <dbReference type="NCBI Taxonomy" id="885580"/>
    <lineage>
        <taxon>Eukaryota</taxon>
        <taxon>Metazoa</taxon>
        <taxon>Chordata</taxon>
        <taxon>Craniata</taxon>
        <taxon>Vertebrata</taxon>
        <taxon>Euteleostomi</taxon>
        <taxon>Mammalia</taxon>
        <taxon>Eutheria</taxon>
        <taxon>Euarchontoglires</taxon>
        <taxon>Glires</taxon>
        <taxon>Rodentia</taxon>
        <taxon>Hystricomorpha</taxon>
        <taxon>Bathyergidae</taxon>
        <taxon>Fukomys</taxon>
    </lineage>
</organism>
<dbReference type="SMART" id="SM00404">
    <property type="entry name" value="PTPc_motif"/>
    <property type="match status" value="1"/>
</dbReference>
<dbReference type="InterPro" id="IPR036834">
    <property type="entry name" value="Bcl-2-like_sf"/>
</dbReference>
<evidence type="ECO:0000256" key="5">
    <source>
        <dbReference type="ARBA" id="ARBA00022801"/>
    </source>
</evidence>
<dbReference type="PRINTS" id="PR00700">
    <property type="entry name" value="PRTYPHPHTASE"/>
</dbReference>
<dbReference type="PANTHER" id="PTHR45983">
    <property type="entry name" value="TYROSINE PHOSPHATSE N18, PUTATIVE-RELATED"/>
    <property type="match status" value="1"/>
</dbReference>
<accession>A0A091DGZ1</accession>
<dbReference type="Gene3D" id="3.90.190.10">
    <property type="entry name" value="Protein tyrosine phosphatase superfamily"/>
    <property type="match status" value="1"/>
</dbReference>
<keyword evidence="12" id="KW-0675">Receptor</keyword>
<dbReference type="SMART" id="SM00194">
    <property type="entry name" value="PTPc"/>
    <property type="match status" value="1"/>
</dbReference>
<evidence type="ECO:0000256" key="4">
    <source>
        <dbReference type="ARBA" id="ARBA00022553"/>
    </source>
</evidence>
<evidence type="ECO:0000256" key="8">
    <source>
        <dbReference type="ARBA" id="ARBA00051722"/>
    </source>
</evidence>
<keyword evidence="5" id="KW-0378">Hydrolase</keyword>
<proteinExistence type="inferred from homology"/>
<evidence type="ECO:0000256" key="1">
    <source>
        <dbReference type="ARBA" id="ARBA00004496"/>
    </source>
</evidence>
<dbReference type="PROSITE" id="PS00383">
    <property type="entry name" value="TYR_PHOSPHATASE_1"/>
    <property type="match status" value="1"/>
</dbReference>
<dbReference type="SUPFAM" id="SSF52799">
    <property type="entry name" value="(Phosphotyrosine protein) phosphatases II"/>
    <property type="match status" value="1"/>
</dbReference>
<dbReference type="FunFam" id="3.90.190.10:FF:000045">
    <property type="entry name" value="Tyrosine-protein phosphatase non-receptor type 12"/>
    <property type="match status" value="1"/>
</dbReference>
<feature type="region of interest" description="Disordered" evidence="9">
    <location>
        <begin position="828"/>
        <end position="858"/>
    </location>
</feature>
<dbReference type="eggNOG" id="KOG0789">
    <property type="taxonomic scope" value="Eukaryota"/>
</dbReference>
<comment type="catalytic activity">
    <reaction evidence="8">
        <text>O-phospho-L-tyrosyl-[protein] + H2O = L-tyrosyl-[protein] + phosphate</text>
        <dbReference type="Rhea" id="RHEA:10684"/>
        <dbReference type="Rhea" id="RHEA-COMP:10136"/>
        <dbReference type="Rhea" id="RHEA-COMP:20101"/>
        <dbReference type="ChEBI" id="CHEBI:15377"/>
        <dbReference type="ChEBI" id="CHEBI:43474"/>
        <dbReference type="ChEBI" id="CHEBI:46858"/>
        <dbReference type="ChEBI" id="CHEBI:61978"/>
        <dbReference type="EC" id="3.1.3.48"/>
    </reaction>
</comment>
<dbReference type="InterPro" id="IPR016130">
    <property type="entry name" value="Tyr_Pase_AS"/>
</dbReference>
<keyword evidence="13" id="KW-1185">Reference proteome</keyword>
<evidence type="ECO:0000256" key="3">
    <source>
        <dbReference type="ARBA" id="ARBA00022490"/>
    </source>
</evidence>
<dbReference type="InterPro" id="IPR000387">
    <property type="entry name" value="Tyr_Pase_dom"/>
</dbReference>
<dbReference type="PROSITE" id="PS50056">
    <property type="entry name" value="TYR_PHOSPHATASE_2"/>
    <property type="match status" value="1"/>
</dbReference>
<comment type="similarity">
    <text evidence="7">Belongs to the protein-tyrosine phosphatase family. Non-receptor class 4 subfamily.</text>
</comment>
<protein>
    <recommendedName>
        <fullName evidence="2">protein-tyrosine-phosphatase</fullName>
        <ecNumber evidence="2">3.1.3.48</ecNumber>
    </recommendedName>
</protein>
<dbReference type="PANTHER" id="PTHR45983:SF1">
    <property type="entry name" value="TYROSINE-PROTEIN PHOSPHATASE NON-RECEPTOR TYPE 22"/>
    <property type="match status" value="1"/>
</dbReference>
<feature type="compositionally biased region" description="Basic and acidic residues" evidence="9">
    <location>
        <begin position="847"/>
        <end position="858"/>
    </location>
</feature>
<dbReference type="GO" id="GO:0005737">
    <property type="term" value="C:cytoplasm"/>
    <property type="evidence" value="ECO:0007669"/>
    <property type="project" value="UniProtKB-SubCell"/>
</dbReference>
<reference evidence="12 13" key="1">
    <citation type="submission" date="2013-11" db="EMBL/GenBank/DDBJ databases">
        <title>The Damaraland mole rat (Fukomys damarensis) genome and evolution of African mole rats.</title>
        <authorList>
            <person name="Gladyshev V.N."/>
            <person name="Fang X."/>
        </authorList>
    </citation>
    <scope>NUCLEOTIDE SEQUENCE [LARGE SCALE GENOMIC DNA]</scope>
    <source>
        <tissue evidence="12">Liver</tissue>
    </source>
</reference>
<keyword evidence="4" id="KW-0597">Phosphoprotein</keyword>
<dbReference type="GO" id="GO:0005634">
    <property type="term" value="C:nucleus"/>
    <property type="evidence" value="ECO:0007669"/>
    <property type="project" value="TreeGrafter"/>
</dbReference>
<keyword evidence="3" id="KW-0963">Cytoplasm</keyword>
<feature type="domain" description="Tyrosine specific protein phosphatases" evidence="11">
    <location>
        <begin position="391"/>
        <end position="468"/>
    </location>
</feature>
<name>A0A091DGZ1_FUKDA</name>
<keyword evidence="6" id="KW-0904">Protein phosphatase</keyword>
<evidence type="ECO:0000256" key="9">
    <source>
        <dbReference type="SAM" id="MobiDB-lite"/>
    </source>
</evidence>
<dbReference type="GO" id="GO:0050852">
    <property type="term" value="P:T cell receptor signaling pathway"/>
    <property type="evidence" value="ECO:0007669"/>
    <property type="project" value="TreeGrafter"/>
</dbReference>
<dbReference type="GO" id="GO:0004726">
    <property type="term" value="F:non-membrane spanning protein tyrosine phosphatase activity"/>
    <property type="evidence" value="ECO:0007669"/>
    <property type="project" value="InterPro"/>
</dbReference>
<dbReference type="EMBL" id="KN122452">
    <property type="protein sequence ID" value="KFO30347.1"/>
    <property type="molecule type" value="Genomic_DNA"/>
</dbReference>
<dbReference type="InterPro" id="IPR003595">
    <property type="entry name" value="Tyr_Pase_cat"/>
</dbReference>
<evidence type="ECO:0000313" key="13">
    <source>
        <dbReference type="Proteomes" id="UP000028990"/>
    </source>
</evidence>
<comment type="subcellular location">
    <subcellularLocation>
        <location evidence="1">Cytoplasm</location>
    </subcellularLocation>
</comment>
<dbReference type="EC" id="3.1.3.48" evidence="2"/>
<dbReference type="STRING" id="885580.ENSFDAP00000009682"/>
<dbReference type="SUPFAM" id="SSF56854">
    <property type="entry name" value="Bcl-2 inhibitors of programmed cell death"/>
    <property type="match status" value="1"/>
</dbReference>
<evidence type="ECO:0000259" key="10">
    <source>
        <dbReference type="PROSITE" id="PS50055"/>
    </source>
</evidence>
<dbReference type="AlphaFoldDB" id="A0A091DGZ1"/>
<dbReference type="InterPro" id="IPR029021">
    <property type="entry name" value="Prot-tyrosine_phosphatase-like"/>
</dbReference>
<dbReference type="PROSITE" id="PS50055">
    <property type="entry name" value="TYR_PHOSPHATASE_PTP"/>
    <property type="match status" value="1"/>
</dbReference>
<evidence type="ECO:0000256" key="2">
    <source>
        <dbReference type="ARBA" id="ARBA00013064"/>
    </source>
</evidence>